<dbReference type="InterPro" id="IPR047110">
    <property type="entry name" value="GABD/Sad-like"/>
</dbReference>
<dbReference type="OrthoDB" id="9812625at2"/>
<dbReference type="InterPro" id="IPR016162">
    <property type="entry name" value="Ald_DH_N"/>
</dbReference>
<dbReference type="InterPro" id="IPR044148">
    <property type="entry name" value="ALDH_GabD1-like"/>
</dbReference>
<organism evidence="5 6">
    <name type="scientific">Alteromonas pelagimontana</name>
    <dbReference type="NCBI Taxonomy" id="1858656"/>
    <lineage>
        <taxon>Bacteria</taxon>
        <taxon>Pseudomonadati</taxon>
        <taxon>Pseudomonadota</taxon>
        <taxon>Gammaproteobacteria</taxon>
        <taxon>Alteromonadales</taxon>
        <taxon>Alteromonadaceae</taxon>
        <taxon>Alteromonas/Salinimonas group</taxon>
        <taxon>Alteromonas</taxon>
    </lineage>
</organism>
<dbReference type="InterPro" id="IPR016163">
    <property type="entry name" value="Ald_DH_C"/>
</dbReference>
<reference evidence="6" key="1">
    <citation type="submission" date="2014-12" db="EMBL/GenBank/DDBJ databases">
        <title>Complete genome sequence of a multi-drug resistant Klebsiella pneumoniae.</title>
        <authorList>
            <person name="Hua X."/>
            <person name="Chen Q."/>
            <person name="Li X."/>
            <person name="Feng Y."/>
            <person name="Ruan Z."/>
            <person name="Yu Y."/>
        </authorList>
    </citation>
    <scope>NUCLEOTIDE SEQUENCE [LARGE SCALE GENOMIC DNA]</scope>
    <source>
        <strain evidence="6">5.12</strain>
    </source>
</reference>
<evidence type="ECO:0000259" key="4">
    <source>
        <dbReference type="Pfam" id="PF00171"/>
    </source>
</evidence>
<gene>
    <name evidence="5" type="ORF">CA267_008535</name>
</gene>
<dbReference type="EMBL" id="CP052766">
    <property type="protein sequence ID" value="QJR80824.1"/>
    <property type="molecule type" value="Genomic_DNA"/>
</dbReference>
<dbReference type="AlphaFoldDB" id="A0A6M4MCA0"/>
<dbReference type="CDD" id="cd07100">
    <property type="entry name" value="ALDH_SSADH1_GabD1"/>
    <property type="match status" value="1"/>
</dbReference>
<dbReference type="Proteomes" id="UP000219285">
    <property type="component" value="Chromosome"/>
</dbReference>
<evidence type="ECO:0000313" key="6">
    <source>
        <dbReference type="Proteomes" id="UP000219285"/>
    </source>
</evidence>
<comment type="similarity">
    <text evidence="1">Belongs to the aldehyde dehydrogenase family.</text>
</comment>
<evidence type="ECO:0000256" key="1">
    <source>
        <dbReference type="ARBA" id="ARBA00009986"/>
    </source>
</evidence>
<dbReference type="InterPro" id="IPR015590">
    <property type="entry name" value="Aldehyde_DH_dom"/>
</dbReference>
<proteinExistence type="inferred from homology"/>
<evidence type="ECO:0000256" key="3">
    <source>
        <dbReference type="ARBA" id="ARBA00023002"/>
    </source>
</evidence>
<feature type="domain" description="Aldehyde dehydrogenase" evidence="4">
    <location>
        <begin position="3"/>
        <end position="454"/>
    </location>
</feature>
<dbReference type="GO" id="GO:0004030">
    <property type="term" value="F:aldehyde dehydrogenase [NAD(P)+] activity"/>
    <property type="evidence" value="ECO:0007669"/>
    <property type="project" value="InterPro"/>
</dbReference>
<sequence>MSQSVKTINPATEEEVKSYTLLSQHEAETAVDKAHESFLSWRKTSFSERAKLFHALADLIESRSEDIIKLMTTEMGKVAAQGKQEVDLCAAICRYTADNAEEVLKDENRVYEDGSAIITYQPVGVILGIQPWNFPLYQVIRYSASNLMAGNTTVLKHAENVFGMAELIQQLYEEAGFPENTYQSLIIDGETASALIKHEKIRGVTFTGSDKTGKKVAKEASSLAKKTVMELGSNDAYIVLEDADIEQAVKACVQGRIVNNGETCVSAKRFIIVDAVYDKFRDAFLDAFKNLKMGDPTQEDTDLGPIARRDLRDSLHEQVKKSVDAGATCSLGGTIPDMKGFYYPLTILENVEPGMPAYDDELFGPVASFIRVSDDREAMQVANDSRYGLGGGIFSANKDKAIKLAREEFDTGMVNINGYTLAQPNLPFGGVKDSGYGREHGGFGMREFVNAKTIFIAN</sequence>
<dbReference type="InterPro" id="IPR016161">
    <property type="entry name" value="Ald_DH/histidinol_DH"/>
</dbReference>
<dbReference type="Gene3D" id="3.40.309.10">
    <property type="entry name" value="Aldehyde Dehydrogenase, Chain A, domain 2"/>
    <property type="match status" value="1"/>
</dbReference>
<protein>
    <submittedName>
        <fullName evidence="5">NAD-dependent succinate-semialdehyde dehydrogenase</fullName>
    </submittedName>
</protein>
<accession>A0A6M4MCA0</accession>
<dbReference type="FunFam" id="3.40.605.10:FF:000012">
    <property type="entry name" value="NAD-dependent succinate-semialdehyde dehydrogenase"/>
    <property type="match status" value="1"/>
</dbReference>
<dbReference type="PANTHER" id="PTHR43217:SF1">
    <property type="entry name" value="SUCCINATE SEMIALDEHYDE DEHYDROGENASE [NAD(P)+] SAD"/>
    <property type="match status" value="1"/>
</dbReference>
<dbReference type="PANTHER" id="PTHR43217">
    <property type="entry name" value="SUCCINATE SEMIALDEHYDE DEHYDROGENASE [NAD(P)+] SAD"/>
    <property type="match status" value="1"/>
</dbReference>
<keyword evidence="6" id="KW-1185">Reference proteome</keyword>
<evidence type="ECO:0000256" key="2">
    <source>
        <dbReference type="ARBA" id="ARBA00022857"/>
    </source>
</evidence>
<keyword evidence="2" id="KW-0521">NADP</keyword>
<dbReference type="KEGG" id="apel:CA267_008535"/>
<dbReference type="SUPFAM" id="SSF53720">
    <property type="entry name" value="ALDH-like"/>
    <property type="match status" value="1"/>
</dbReference>
<keyword evidence="3" id="KW-0560">Oxidoreductase</keyword>
<reference evidence="5 6" key="2">
    <citation type="submission" date="2020-04" db="EMBL/GenBank/DDBJ databases">
        <title>Complete genome sequence of Alteromonas pelagimontana 5.12T.</title>
        <authorList>
            <person name="Sinha R.K."/>
            <person name="Krishnan K.P."/>
            <person name="Kurian J.P."/>
        </authorList>
    </citation>
    <scope>NUCLEOTIDE SEQUENCE [LARGE SCALE GENOMIC DNA]</scope>
    <source>
        <strain evidence="5 6">5.12</strain>
    </source>
</reference>
<dbReference type="Pfam" id="PF00171">
    <property type="entry name" value="Aldedh"/>
    <property type="match status" value="1"/>
</dbReference>
<dbReference type="RefSeq" id="WP_075607879.1">
    <property type="nucleotide sequence ID" value="NZ_CP052766.1"/>
</dbReference>
<dbReference type="Gene3D" id="3.40.605.10">
    <property type="entry name" value="Aldehyde Dehydrogenase, Chain A, domain 1"/>
    <property type="match status" value="1"/>
</dbReference>
<evidence type="ECO:0000313" key="5">
    <source>
        <dbReference type="EMBL" id="QJR80824.1"/>
    </source>
</evidence>
<name>A0A6M4MCA0_9ALTE</name>
<dbReference type="GO" id="GO:0004777">
    <property type="term" value="F:succinate-semialdehyde dehydrogenase (NAD+) activity"/>
    <property type="evidence" value="ECO:0007669"/>
    <property type="project" value="TreeGrafter"/>
</dbReference>